<keyword evidence="3 4" id="KW-0378">Hydrolase</keyword>
<feature type="signal peptide" evidence="5">
    <location>
        <begin position="1"/>
        <end position="16"/>
    </location>
</feature>
<dbReference type="Gene3D" id="3.20.20.80">
    <property type="entry name" value="Glycosidases"/>
    <property type="match status" value="1"/>
</dbReference>
<dbReference type="Gene3D" id="2.60.40.1180">
    <property type="entry name" value="Golgi alpha-mannosidase II"/>
    <property type="match status" value="1"/>
</dbReference>
<dbReference type="PANTHER" id="PTHR11069">
    <property type="entry name" value="GLUCOSYLCERAMIDASE"/>
    <property type="match status" value="1"/>
</dbReference>
<evidence type="ECO:0000313" key="9">
    <source>
        <dbReference type="Proteomes" id="UP000029067"/>
    </source>
</evidence>
<evidence type="ECO:0000256" key="1">
    <source>
        <dbReference type="ARBA" id="ARBA00005382"/>
    </source>
</evidence>
<dbReference type="GO" id="GO:0004348">
    <property type="term" value="F:glucosylceramidase activity"/>
    <property type="evidence" value="ECO:0007669"/>
    <property type="project" value="UniProtKB-EC"/>
</dbReference>
<dbReference type="Pfam" id="PF17189">
    <property type="entry name" value="Glyco_hydro_30C"/>
    <property type="match status" value="1"/>
</dbReference>
<dbReference type="InterPro" id="IPR033453">
    <property type="entry name" value="Glyco_hydro_30_TIM-barrel"/>
</dbReference>
<dbReference type="InterPro" id="IPR033452">
    <property type="entry name" value="GH30_C"/>
</dbReference>
<feature type="chain" id="PRO_5001818800" evidence="5">
    <location>
        <begin position="17"/>
        <end position="486"/>
    </location>
</feature>
<evidence type="ECO:0000313" key="8">
    <source>
        <dbReference type="EMBL" id="KFI66184.1"/>
    </source>
</evidence>
<dbReference type="EC" id="3.2.1.45" evidence="8"/>
<reference evidence="8 9" key="1">
    <citation type="submission" date="2014-03" db="EMBL/GenBank/DDBJ databases">
        <title>Genomics of Bifidobacteria.</title>
        <authorList>
            <person name="Ventura M."/>
            <person name="Milani C."/>
            <person name="Lugli G.A."/>
        </authorList>
    </citation>
    <scope>NUCLEOTIDE SEQUENCE [LARGE SCALE GENOMIC DNA]</scope>
    <source>
        <strain evidence="8 9">LMG 10738</strain>
    </source>
</reference>
<dbReference type="InterPro" id="IPR001139">
    <property type="entry name" value="Glyco_hydro_30"/>
</dbReference>
<dbReference type="InterPro" id="IPR017853">
    <property type="entry name" value="GH"/>
</dbReference>
<feature type="domain" description="Glycosyl hydrolase family 30 beta sandwich" evidence="7">
    <location>
        <begin position="421"/>
        <end position="483"/>
    </location>
</feature>
<organism evidence="8 9">
    <name type="scientific">Bifidobacterium cuniculi</name>
    <dbReference type="NCBI Taxonomy" id="1688"/>
    <lineage>
        <taxon>Bacteria</taxon>
        <taxon>Bacillati</taxon>
        <taxon>Actinomycetota</taxon>
        <taxon>Actinomycetes</taxon>
        <taxon>Bifidobacteriales</taxon>
        <taxon>Bifidobacteriaceae</taxon>
        <taxon>Bifidobacterium</taxon>
    </lineage>
</organism>
<evidence type="ECO:0000256" key="5">
    <source>
        <dbReference type="SAM" id="SignalP"/>
    </source>
</evidence>
<evidence type="ECO:0000256" key="4">
    <source>
        <dbReference type="RuleBase" id="RU361188"/>
    </source>
</evidence>
<dbReference type="Pfam" id="PF02055">
    <property type="entry name" value="Glyco_hydro_30"/>
    <property type="match status" value="1"/>
</dbReference>
<gene>
    <name evidence="8" type="ORF">BCUN_0691</name>
</gene>
<dbReference type="Proteomes" id="UP000029067">
    <property type="component" value="Unassembled WGS sequence"/>
</dbReference>
<name>A0A087B584_9BIFI</name>
<dbReference type="GO" id="GO:0016020">
    <property type="term" value="C:membrane"/>
    <property type="evidence" value="ECO:0007669"/>
    <property type="project" value="GOC"/>
</dbReference>
<evidence type="ECO:0000256" key="2">
    <source>
        <dbReference type="ARBA" id="ARBA00022729"/>
    </source>
</evidence>
<feature type="domain" description="Glycosyl hydrolase family 30 TIM-barrel" evidence="6">
    <location>
        <begin position="57"/>
        <end position="418"/>
    </location>
</feature>
<dbReference type="InterPro" id="IPR013780">
    <property type="entry name" value="Glyco_hydro_b"/>
</dbReference>
<evidence type="ECO:0000259" key="7">
    <source>
        <dbReference type="Pfam" id="PF17189"/>
    </source>
</evidence>
<dbReference type="EMBL" id="JGYV01000001">
    <property type="protein sequence ID" value="KFI66184.1"/>
    <property type="molecule type" value="Genomic_DNA"/>
</dbReference>
<proteinExistence type="inferred from homology"/>
<dbReference type="STRING" id="1688.BCUN_0691"/>
<keyword evidence="4 8" id="KW-0326">Glycosidase</keyword>
<keyword evidence="9" id="KW-1185">Reference proteome</keyword>
<sequence>MRMMNLMRMFVTYANAADTGLDAALTETDPAATASAAGAAPPASRLAIHPARPRQHIDGFGASMTEASAWLFLNAMRDPDRILTELFSDTDGIGLSLLRQPIGPSDHVVRPYRFLRRRADPTLDSLDFSHEIRAILPPVGAAARLRARSQEALPAGQRTPLRVIASPWSAPANMKTNHSVLGRRPISRLIGRLKPSSHGAYAELIARFCALYRQYGVDIFAVTPVNEPDLAHSLWPTMAMSPAEQARFVARSLAPRLRAHGLGDVRILCWDHNYSTRHFPEGRFVREVYARPDALAALAGSAWHYYGGDVRTLDAIHRDWPDKGIWVTEASGGDWGPRNWDAALMTMGGAVCSMMQHWARCAILWNVALDGRHAPDWYYVRRQLRHAQNRGLVSVDRATGEVTRNADFYALAHFSRFVAPGSACVDSDLSDGRGMQAVAFRTERYGVVAVVVNERPEAAAVEVAVDGARPVRVTLPPRSLTTLTDC</sequence>
<evidence type="ECO:0000259" key="6">
    <source>
        <dbReference type="Pfam" id="PF02055"/>
    </source>
</evidence>
<dbReference type="GO" id="GO:0006680">
    <property type="term" value="P:glucosylceramide catabolic process"/>
    <property type="evidence" value="ECO:0007669"/>
    <property type="project" value="TreeGrafter"/>
</dbReference>
<dbReference type="eggNOG" id="COG5520">
    <property type="taxonomic scope" value="Bacteria"/>
</dbReference>
<comment type="caution">
    <text evidence="8">The sequence shown here is derived from an EMBL/GenBank/DDBJ whole genome shotgun (WGS) entry which is preliminary data.</text>
</comment>
<protein>
    <submittedName>
        <fullName evidence="8">Glucosylceramidase</fullName>
        <ecNumber evidence="8">3.2.1.45</ecNumber>
    </submittedName>
</protein>
<evidence type="ECO:0000256" key="3">
    <source>
        <dbReference type="ARBA" id="ARBA00022801"/>
    </source>
</evidence>
<keyword evidence="2 5" id="KW-0732">Signal</keyword>
<dbReference type="SUPFAM" id="SSF51445">
    <property type="entry name" value="(Trans)glycosidases"/>
    <property type="match status" value="1"/>
</dbReference>
<dbReference type="AlphaFoldDB" id="A0A087B584"/>
<dbReference type="PANTHER" id="PTHR11069:SF23">
    <property type="entry name" value="LYSOSOMAL ACID GLUCOSYLCERAMIDASE"/>
    <property type="match status" value="1"/>
</dbReference>
<accession>A0A087B584</accession>
<comment type="similarity">
    <text evidence="1 4">Belongs to the glycosyl hydrolase 30 family.</text>
</comment>